<reference evidence="1" key="1">
    <citation type="submission" date="2011-11" db="EMBL/GenBank/DDBJ databases">
        <title>Construction and analysis of a metagenome of deep-sea sediment.</title>
        <authorList>
            <person name="Huo Y.-Y."/>
            <person name="Cheng H."/>
            <person name="Wu M."/>
        </authorList>
    </citation>
    <scope>NUCLEOTIDE SEQUENCE</scope>
</reference>
<organism evidence="1">
    <name type="scientific">uncultured bacterium W5-47b</name>
    <dbReference type="NCBI Taxonomy" id="1130998"/>
    <lineage>
        <taxon>Bacteria</taxon>
        <taxon>environmental samples</taxon>
    </lineage>
</organism>
<accession>H9BX48</accession>
<dbReference type="AlphaFoldDB" id="H9BX48"/>
<dbReference type="EMBL" id="JQ085823">
    <property type="protein sequence ID" value="AFD03370.1"/>
    <property type="molecule type" value="Genomic_DNA"/>
</dbReference>
<evidence type="ECO:0000313" key="1">
    <source>
        <dbReference type="EMBL" id="AFD03370.1"/>
    </source>
</evidence>
<sequence length="199" mass="22847">MLNKINKIIGIILLLLFLVGCGKKESKTVNYNDKRAIKNLAAQLIDKEIQFIASGNFSSERTKSIVAGTEVSVNNRWGISFTLIEKVDDEYKEVYNTGLLEGSFDKCIVDKMKLSSFKGEMIYYNSRDFYLGSGGGDVFLYIINFSKKEIYYAHLIVQKSAGVLLYLSENIEDPMMRKFFIRYFKKDYSTLRIIKSDLL</sequence>
<name>H9BX48_9BACT</name>
<dbReference type="PROSITE" id="PS51257">
    <property type="entry name" value="PROKAR_LIPOPROTEIN"/>
    <property type="match status" value="1"/>
</dbReference>
<proteinExistence type="predicted"/>
<evidence type="ECO:0008006" key="2">
    <source>
        <dbReference type="Google" id="ProtNLM"/>
    </source>
</evidence>
<protein>
    <recommendedName>
        <fullName evidence="2">Lipoprotein</fullName>
    </recommendedName>
</protein>